<dbReference type="GO" id="GO:0005743">
    <property type="term" value="C:mitochondrial inner membrane"/>
    <property type="evidence" value="ECO:0007669"/>
    <property type="project" value="UniProtKB-SubCell"/>
</dbReference>
<protein>
    <submittedName>
        <fullName evidence="12">Letm1 RBD domain-containing protein</fullName>
    </submittedName>
</protein>
<keyword evidence="11" id="KW-1185">Reference proteome</keyword>
<name>A0A914R8F8_PAREQ</name>
<evidence type="ECO:0000256" key="5">
    <source>
        <dbReference type="ARBA" id="ARBA00023128"/>
    </source>
</evidence>
<dbReference type="Pfam" id="PF07766">
    <property type="entry name" value="LETM1_RBD"/>
    <property type="match status" value="2"/>
</dbReference>
<reference evidence="12" key="1">
    <citation type="submission" date="2022-11" db="UniProtKB">
        <authorList>
            <consortium name="WormBaseParasite"/>
        </authorList>
    </citation>
    <scope>IDENTIFICATION</scope>
</reference>
<evidence type="ECO:0000259" key="10">
    <source>
        <dbReference type="PROSITE" id="PS51758"/>
    </source>
</evidence>
<evidence type="ECO:0000313" key="11">
    <source>
        <dbReference type="Proteomes" id="UP000887564"/>
    </source>
</evidence>
<keyword evidence="5 7" id="KW-0496">Mitochondrion</keyword>
<dbReference type="InterPro" id="IPR033122">
    <property type="entry name" value="LETM1-like_RBD"/>
</dbReference>
<keyword evidence="8" id="KW-0175">Coiled coil</keyword>
<evidence type="ECO:0000256" key="8">
    <source>
        <dbReference type="SAM" id="Coils"/>
    </source>
</evidence>
<proteinExistence type="predicted"/>
<keyword evidence="4 9" id="KW-1133">Transmembrane helix</keyword>
<keyword evidence="2 9" id="KW-0812">Transmembrane</keyword>
<dbReference type="GO" id="GO:0030003">
    <property type="term" value="P:intracellular monoatomic cation homeostasis"/>
    <property type="evidence" value="ECO:0007669"/>
    <property type="project" value="TreeGrafter"/>
</dbReference>
<keyword evidence="6 9" id="KW-0472">Membrane</keyword>
<organism evidence="11 12">
    <name type="scientific">Parascaris equorum</name>
    <name type="common">Equine roundworm</name>
    <dbReference type="NCBI Taxonomy" id="6256"/>
    <lineage>
        <taxon>Eukaryota</taxon>
        <taxon>Metazoa</taxon>
        <taxon>Ecdysozoa</taxon>
        <taxon>Nematoda</taxon>
        <taxon>Chromadorea</taxon>
        <taxon>Rhabditida</taxon>
        <taxon>Spirurina</taxon>
        <taxon>Ascaridomorpha</taxon>
        <taxon>Ascaridoidea</taxon>
        <taxon>Ascarididae</taxon>
        <taxon>Parascaris</taxon>
    </lineage>
</organism>
<comment type="subcellular location">
    <subcellularLocation>
        <location evidence="1">Mitochondrion inner membrane</location>
        <topology evidence="1">Single-pass membrane protein</topology>
    </subcellularLocation>
</comment>
<accession>A0A914R8F8</accession>
<keyword evidence="3" id="KW-0999">Mitochondrion inner membrane</keyword>
<dbReference type="PROSITE" id="PS51758">
    <property type="entry name" value="LETM1_RBD"/>
    <property type="match status" value="1"/>
</dbReference>
<sequence length="337" mass="39075">MYGNMGERKDSVILFGIGWKDEEEVYLEKYKALAKKDEVKPSLMRRIGRELKHYYHGFRLLALDTRLCAKYLWRMARGHSLMRKERQQLVRTVSDLFRLVPFSIFVIVPFLEFTLPIFLKLFPNMLPSTFQEESKEREKLRRQLKVKVEMAKFLQDTLAEIGFERKTKTKSNEGQGESKALEFAEFIKKEIALEGGVDSLSKSDLEAACRARGMRSSGMSVQHLKAQLKQWLELSLNDKVPPSLLLLSRTIYLPEDITFTDRLKALLSSLPERIAEQTRQKLTELEGDKVSYKARLDLIKAIEKGIQEERKSVAEAEKAAEEKAKVSIWLMRSFLSF</sequence>
<feature type="domain" description="Letm1 RBD" evidence="10">
    <location>
        <begin position="98"/>
        <end position="308"/>
    </location>
</feature>
<evidence type="ECO:0000256" key="2">
    <source>
        <dbReference type="ARBA" id="ARBA00022692"/>
    </source>
</evidence>
<evidence type="ECO:0000256" key="9">
    <source>
        <dbReference type="SAM" id="Phobius"/>
    </source>
</evidence>
<evidence type="ECO:0000256" key="1">
    <source>
        <dbReference type="ARBA" id="ARBA00004434"/>
    </source>
</evidence>
<dbReference type="InterPro" id="IPR044202">
    <property type="entry name" value="LETM1/MDM38-like"/>
</dbReference>
<feature type="coiled-coil region" evidence="8">
    <location>
        <begin position="275"/>
        <end position="326"/>
    </location>
</feature>
<evidence type="ECO:0000256" key="6">
    <source>
        <dbReference type="ARBA" id="ARBA00023136"/>
    </source>
</evidence>
<dbReference type="Proteomes" id="UP000887564">
    <property type="component" value="Unplaced"/>
</dbReference>
<dbReference type="AlphaFoldDB" id="A0A914R8F8"/>
<dbReference type="WBParaSite" id="PEQ_0000275101-mRNA-1">
    <property type="protein sequence ID" value="PEQ_0000275101-mRNA-1"/>
    <property type="gene ID" value="PEQ_0000275101"/>
</dbReference>
<evidence type="ECO:0000313" key="12">
    <source>
        <dbReference type="WBParaSite" id="PEQ_0000275101-mRNA-1"/>
    </source>
</evidence>
<evidence type="ECO:0000256" key="4">
    <source>
        <dbReference type="ARBA" id="ARBA00022989"/>
    </source>
</evidence>
<dbReference type="GO" id="GO:0043022">
    <property type="term" value="F:ribosome binding"/>
    <property type="evidence" value="ECO:0007669"/>
    <property type="project" value="InterPro"/>
</dbReference>
<evidence type="ECO:0000256" key="7">
    <source>
        <dbReference type="PROSITE-ProRule" id="PRU01094"/>
    </source>
</evidence>
<dbReference type="PANTHER" id="PTHR14009:SF1">
    <property type="entry name" value="MITOCHONDRIAL PROTON_CALCIUM EXCHANGER PROTEIN"/>
    <property type="match status" value="1"/>
</dbReference>
<evidence type="ECO:0000256" key="3">
    <source>
        <dbReference type="ARBA" id="ARBA00022792"/>
    </source>
</evidence>
<dbReference type="PANTHER" id="PTHR14009">
    <property type="entry name" value="LEUCINE ZIPPER-EF-HAND CONTAINING TRANSMEMBRANE PROTEIN"/>
    <property type="match status" value="1"/>
</dbReference>
<feature type="transmembrane region" description="Helical" evidence="9">
    <location>
        <begin position="96"/>
        <end position="119"/>
    </location>
</feature>